<gene>
    <name evidence="3" type="ORF">A6U91_18715</name>
</gene>
<evidence type="ECO:0008006" key="5">
    <source>
        <dbReference type="Google" id="ProtNLM"/>
    </source>
</evidence>
<comment type="caution">
    <text evidence="3">The sequence shown here is derived from an EMBL/GenBank/DDBJ whole genome shotgun (WGS) entry which is preliminary data.</text>
</comment>
<proteinExistence type="predicted"/>
<name>A0AB36ECJ2_AGRTU</name>
<keyword evidence="1" id="KW-0175">Coiled coil</keyword>
<feature type="compositionally biased region" description="Acidic residues" evidence="2">
    <location>
        <begin position="29"/>
        <end position="53"/>
    </location>
</feature>
<evidence type="ECO:0000313" key="4">
    <source>
        <dbReference type="Proteomes" id="UP000093451"/>
    </source>
</evidence>
<evidence type="ECO:0000256" key="2">
    <source>
        <dbReference type="SAM" id="MobiDB-lite"/>
    </source>
</evidence>
<dbReference type="RefSeq" id="WP_065688829.1">
    <property type="nucleotide sequence ID" value="NZ_LXKT01000027.1"/>
</dbReference>
<feature type="compositionally biased region" description="Acidic residues" evidence="2">
    <location>
        <begin position="61"/>
        <end position="74"/>
    </location>
</feature>
<evidence type="ECO:0000313" key="3">
    <source>
        <dbReference type="EMBL" id="OCJ33464.1"/>
    </source>
</evidence>
<dbReference type="EMBL" id="LXKT01000027">
    <property type="protein sequence ID" value="OCJ33464.1"/>
    <property type="molecule type" value="Genomic_DNA"/>
</dbReference>
<feature type="region of interest" description="Disordered" evidence="2">
    <location>
        <begin position="1"/>
        <end position="82"/>
    </location>
</feature>
<sequence>MTEITNTPDNGTGMSIEDAAQHIATMWDSVDDNETTDTVIDDDNNTSETTDEIVNDHPETESETTEEVEEDTSEETSSAITDDTKIKLDDGSELSIGEIKKGYLRQADYTKKTQELAAEKAQLGTMEQAKVEIRNQSLNEIGKIKHQLATHWKYDFDINWQQLAADDPYEYAQKKEQAATFESQVQQLAQLETALKQENERIEREAFVANQQRAREEIVQKFPEFGNKETATPILKGMTKYLSDNGFSKDEIEGIADSRVLSILYSAYKAQTTAQAVPAAKAAIADKPKISKPVNRPHGNTASVSAAKAFEASGSIEDAAAYIGSLSRR</sequence>
<feature type="compositionally biased region" description="Polar residues" evidence="2">
    <location>
        <begin position="1"/>
        <end position="13"/>
    </location>
</feature>
<feature type="coiled-coil region" evidence="1">
    <location>
        <begin position="171"/>
        <end position="205"/>
    </location>
</feature>
<reference evidence="3 4" key="1">
    <citation type="journal article" date="2016" name="PeerJ">
        <title>Gall-ID: tools for genotyping gall-causing phytopathogenic bacteria.</title>
        <authorList>
            <person name="Davis E.W.II."/>
            <person name="Weisberg A.J."/>
            <person name="Tabima J.F."/>
            <person name="Grunwald N.J."/>
            <person name="Chang J.H."/>
        </authorList>
    </citation>
    <scope>NUCLEOTIDE SEQUENCE [LARGE SCALE GENOMIC DNA]</scope>
    <source>
        <strain evidence="3 4">N2/73</strain>
    </source>
</reference>
<dbReference type="AlphaFoldDB" id="A0AB36ECJ2"/>
<accession>A0AB36ECJ2</accession>
<evidence type="ECO:0000256" key="1">
    <source>
        <dbReference type="SAM" id="Coils"/>
    </source>
</evidence>
<organism evidence="3 4">
    <name type="scientific">Agrobacterium tumefaciens</name>
    <dbReference type="NCBI Taxonomy" id="358"/>
    <lineage>
        <taxon>Bacteria</taxon>
        <taxon>Pseudomonadati</taxon>
        <taxon>Pseudomonadota</taxon>
        <taxon>Alphaproteobacteria</taxon>
        <taxon>Hyphomicrobiales</taxon>
        <taxon>Rhizobiaceae</taxon>
        <taxon>Rhizobium/Agrobacterium group</taxon>
        <taxon>Agrobacterium</taxon>
        <taxon>Agrobacterium tumefaciens complex</taxon>
    </lineage>
</organism>
<dbReference type="Proteomes" id="UP000093451">
    <property type="component" value="Unassembled WGS sequence"/>
</dbReference>
<protein>
    <recommendedName>
        <fullName evidence="5">Scaffolding protein</fullName>
    </recommendedName>
</protein>